<comment type="caution">
    <text evidence="2">The sequence shown here is derived from an EMBL/GenBank/DDBJ whole genome shotgun (WGS) entry which is preliminary data.</text>
</comment>
<evidence type="ECO:0000313" key="3">
    <source>
        <dbReference type="Proteomes" id="UP000730482"/>
    </source>
</evidence>
<name>A0ABS5KN51_9ACTN</name>
<protein>
    <submittedName>
        <fullName evidence="2">Extracellular solute-binding protein</fullName>
    </submittedName>
</protein>
<dbReference type="SUPFAM" id="SSF53850">
    <property type="entry name" value="Periplasmic binding protein-like II"/>
    <property type="match status" value="1"/>
</dbReference>
<dbReference type="Gene3D" id="3.40.190.10">
    <property type="entry name" value="Periplasmic binding protein-like II"/>
    <property type="match status" value="1"/>
</dbReference>
<sequence>MRTSHGAGGSARRAFPGPGGRRLVGLTAAALVAVSAAACSSSPSTAGPGAASGGSASGAAGGSGCAANATPLTFWGWSAGYDLVVKEFNKTHPDVCVKLQNAGATTAEYVKLNDALKAGDGAPDVAQLEYFEVPSFEITHNLVDLSQYGVASSRADIAPAAWSQVSQGSALYAMPVDLGPLALYYNSKQFSAAGLTVPTTWDQFATAADKLHAADANAAITNFDPESTQDVLALMQQYGAFPFTYSGGTSVGINFTGAAQTAFANYWQGLIDKKEVTTASDFSPAQWANLDSGANAARLSPAWGPVGMQLSIKKTIGDWRAAPMPQAQAGQNLAGNWGGSTLAVVKGSKHAKQAAEFAQWFGGSADAWKILSGPVAGAFPGYVPLLNSPDFQNTTLPISSDAKSNAVFADAAQHLTQTQWPPIMTAALTQWTSTFAGVTKGTETLPQAFQTFQKQLSDYAKAQGFTVTAS</sequence>
<reference evidence="2 3" key="1">
    <citation type="submission" date="2020-02" db="EMBL/GenBank/DDBJ databases">
        <title>Acidophilic actinobacteria isolated from forest soil.</title>
        <authorList>
            <person name="Golinska P."/>
        </authorList>
    </citation>
    <scope>NUCLEOTIDE SEQUENCE [LARGE SCALE GENOMIC DNA]</scope>
    <source>
        <strain evidence="2 3">NL8</strain>
    </source>
</reference>
<dbReference type="PANTHER" id="PTHR43649">
    <property type="entry name" value="ARABINOSE-BINDING PROTEIN-RELATED"/>
    <property type="match status" value="1"/>
</dbReference>
<dbReference type="InterPro" id="IPR006059">
    <property type="entry name" value="SBP"/>
</dbReference>
<keyword evidence="1" id="KW-0732">Signal</keyword>
<dbReference type="EMBL" id="JAAFYZ010000029">
    <property type="protein sequence ID" value="MBS2547485.1"/>
    <property type="molecule type" value="Genomic_DNA"/>
</dbReference>
<dbReference type="InterPro" id="IPR050490">
    <property type="entry name" value="Bact_solute-bd_prot1"/>
</dbReference>
<dbReference type="Proteomes" id="UP000730482">
    <property type="component" value="Unassembled WGS sequence"/>
</dbReference>
<accession>A0ABS5KN51</accession>
<gene>
    <name evidence="2" type="ORF">KGQ19_11435</name>
</gene>
<evidence type="ECO:0000313" key="2">
    <source>
        <dbReference type="EMBL" id="MBS2547485.1"/>
    </source>
</evidence>
<dbReference type="Pfam" id="PF01547">
    <property type="entry name" value="SBP_bac_1"/>
    <property type="match status" value="1"/>
</dbReference>
<keyword evidence="3" id="KW-1185">Reference proteome</keyword>
<feature type="chain" id="PRO_5045953784" evidence="1">
    <location>
        <begin position="47"/>
        <end position="470"/>
    </location>
</feature>
<dbReference type="PANTHER" id="PTHR43649:SF14">
    <property type="entry name" value="BLR3389 PROTEIN"/>
    <property type="match status" value="1"/>
</dbReference>
<proteinExistence type="predicted"/>
<feature type="signal peptide" evidence="1">
    <location>
        <begin position="1"/>
        <end position="46"/>
    </location>
</feature>
<organism evidence="2 3">
    <name type="scientific">Catenulispora pinistramenti</name>
    <dbReference type="NCBI Taxonomy" id="2705254"/>
    <lineage>
        <taxon>Bacteria</taxon>
        <taxon>Bacillati</taxon>
        <taxon>Actinomycetota</taxon>
        <taxon>Actinomycetes</taxon>
        <taxon>Catenulisporales</taxon>
        <taxon>Catenulisporaceae</taxon>
        <taxon>Catenulispora</taxon>
    </lineage>
</organism>
<dbReference type="RefSeq" id="WP_212009072.1">
    <property type="nucleotide sequence ID" value="NZ_JAAFYZ010000029.1"/>
</dbReference>
<evidence type="ECO:0000256" key="1">
    <source>
        <dbReference type="SAM" id="SignalP"/>
    </source>
</evidence>